<feature type="compositionally biased region" description="Low complexity" evidence="1">
    <location>
        <begin position="410"/>
        <end position="424"/>
    </location>
</feature>
<protein>
    <submittedName>
        <fullName evidence="2">Uncharacterized protein</fullName>
    </submittedName>
</protein>
<feature type="compositionally biased region" description="Basic and acidic residues" evidence="1">
    <location>
        <begin position="60"/>
        <end position="81"/>
    </location>
</feature>
<dbReference type="OrthoDB" id="10587150at2759"/>
<dbReference type="AlphaFoldDB" id="D7G3P4"/>
<feature type="region of interest" description="Disordered" evidence="1">
    <location>
        <begin position="1"/>
        <end position="264"/>
    </location>
</feature>
<feature type="compositionally biased region" description="Acidic residues" evidence="1">
    <location>
        <begin position="155"/>
        <end position="186"/>
    </location>
</feature>
<reference evidence="2 3" key="1">
    <citation type="journal article" date="2010" name="Nature">
        <title>The Ectocarpus genome and the independent evolution of multicellularity in brown algae.</title>
        <authorList>
            <person name="Cock J.M."/>
            <person name="Sterck L."/>
            <person name="Rouze P."/>
            <person name="Scornet D."/>
            <person name="Allen A.E."/>
            <person name="Amoutzias G."/>
            <person name="Anthouard V."/>
            <person name="Artiguenave F."/>
            <person name="Aury J.M."/>
            <person name="Badger J.H."/>
            <person name="Beszteri B."/>
            <person name="Billiau K."/>
            <person name="Bonnet E."/>
            <person name="Bothwell J.H."/>
            <person name="Bowler C."/>
            <person name="Boyen C."/>
            <person name="Brownlee C."/>
            <person name="Carrano C.J."/>
            <person name="Charrier B."/>
            <person name="Cho G.Y."/>
            <person name="Coelho S.M."/>
            <person name="Collen J."/>
            <person name="Corre E."/>
            <person name="Da Silva C."/>
            <person name="Delage L."/>
            <person name="Delaroque N."/>
            <person name="Dittami S.M."/>
            <person name="Doulbeau S."/>
            <person name="Elias M."/>
            <person name="Farnham G."/>
            <person name="Gachon C.M."/>
            <person name="Gschloessl B."/>
            <person name="Heesch S."/>
            <person name="Jabbari K."/>
            <person name="Jubin C."/>
            <person name="Kawai H."/>
            <person name="Kimura K."/>
            <person name="Kloareg B."/>
            <person name="Kupper F.C."/>
            <person name="Lang D."/>
            <person name="Le Bail A."/>
            <person name="Leblanc C."/>
            <person name="Lerouge P."/>
            <person name="Lohr M."/>
            <person name="Lopez P.J."/>
            <person name="Martens C."/>
            <person name="Maumus F."/>
            <person name="Michel G."/>
            <person name="Miranda-Saavedra D."/>
            <person name="Morales J."/>
            <person name="Moreau H."/>
            <person name="Motomura T."/>
            <person name="Nagasato C."/>
            <person name="Napoli C.A."/>
            <person name="Nelson D.R."/>
            <person name="Nyvall-Collen P."/>
            <person name="Peters A.F."/>
            <person name="Pommier C."/>
            <person name="Potin P."/>
            <person name="Poulain J."/>
            <person name="Quesneville H."/>
            <person name="Read B."/>
            <person name="Rensing S.A."/>
            <person name="Ritter A."/>
            <person name="Rousvoal S."/>
            <person name="Samanta M."/>
            <person name="Samson G."/>
            <person name="Schroeder D.C."/>
            <person name="Segurens B."/>
            <person name="Strittmatter M."/>
            <person name="Tonon T."/>
            <person name="Tregear J.W."/>
            <person name="Valentin K."/>
            <person name="von Dassow P."/>
            <person name="Yamagishi T."/>
            <person name="Van de Peer Y."/>
            <person name="Wincker P."/>
        </authorList>
    </citation>
    <scope>NUCLEOTIDE SEQUENCE [LARGE SCALE GENOMIC DNA]</scope>
    <source>
        <strain evidence="3">Ec32 / CCAP1310/4</strain>
    </source>
</reference>
<evidence type="ECO:0000313" key="2">
    <source>
        <dbReference type="EMBL" id="CBJ33571.1"/>
    </source>
</evidence>
<keyword evidence="3" id="KW-1185">Reference proteome</keyword>
<feature type="region of interest" description="Disordered" evidence="1">
    <location>
        <begin position="406"/>
        <end position="470"/>
    </location>
</feature>
<name>D7G3P4_ECTSI</name>
<dbReference type="Proteomes" id="UP000002630">
    <property type="component" value="Unassembled WGS sequence"/>
</dbReference>
<evidence type="ECO:0000256" key="1">
    <source>
        <dbReference type="SAM" id="MobiDB-lite"/>
    </source>
</evidence>
<proteinExistence type="predicted"/>
<organism evidence="2 3">
    <name type="scientific">Ectocarpus siliculosus</name>
    <name type="common">Brown alga</name>
    <name type="synonym">Conferva siliculosa</name>
    <dbReference type="NCBI Taxonomy" id="2880"/>
    <lineage>
        <taxon>Eukaryota</taxon>
        <taxon>Sar</taxon>
        <taxon>Stramenopiles</taxon>
        <taxon>Ochrophyta</taxon>
        <taxon>PX clade</taxon>
        <taxon>Phaeophyceae</taxon>
        <taxon>Ectocarpales</taxon>
        <taxon>Ectocarpaceae</taxon>
        <taxon>Ectocarpus</taxon>
    </lineage>
</organism>
<dbReference type="InParanoid" id="D7G3P4"/>
<accession>D7G3P4</accession>
<sequence>MRREEGGVRVSGDHGGGAEESLRPGPPGRAAAAAAADSESEGGEVGDPNEEICEFGVGDDQEHAGGKSCEKEPRVTRERSKGTANLTLPAGRDAWSFLAEEKGWTQPPHGQGFRLSPPGEETKPKRESELPQYLAAHPTLLAEYHEWASSKEGESAESGEEEEEGGEEEEEEEVEEEVEEEEDQEVREEVVVVEQQQEEEEEEEEEEAEEDQEEEEEGEEVEEEEVVEVEEEEEEEEEEEKGRKNGRGRESPKVPVRRMTRGTSNLPDQKRLYAFMAKKKGWRYAGHGWSVVGPENGCEPLEEAELPQYVVDRPELLAEYNEYLKGKEPVRTTRGRLKGTAGLQILDQQSLTNFLREVVGWEYAPSSWETMTKPGEGKRMGVLELEEYVRSRPRLLKQFTKWERSKARRTAQPAAAALRRQSAPLPKPEERPAAAAVRRRQSAPLVPERSTAGGARTTRSKSAPPDPDMLSDIEAYRFLRDLGWGYQGYGHLVDPEEGAEPVEKEKQPSPMSVFFSPPRG</sequence>
<feature type="compositionally biased region" description="Acidic residues" evidence="1">
    <location>
        <begin position="196"/>
        <end position="239"/>
    </location>
</feature>
<feature type="region of interest" description="Disordered" evidence="1">
    <location>
        <begin position="490"/>
        <end position="520"/>
    </location>
</feature>
<feature type="compositionally biased region" description="Acidic residues" evidence="1">
    <location>
        <begin position="38"/>
        <end position="59"/>
    </location>
</feature>
<evidence type="ECO:0000313" key="3">
    <source>
        <dbReference type="Proteomes" id="UP000002630"/>
    </source>
</evidence>
<dbReference type="EMBL" id="FN649760">
    <property type="protein sequence ID" value="CBJ33571.1"/>
    <property type="molecule type" value="Genomic_DNA"/>
</dbReference>
<feature type="compositionally biased region" description="Basic and acidic residues" evidence="1">
    <location>
        <begin position="143"/>
        <end position="154"/>
    </location>
</feature>
<feature type="compositionally biased region" description="Basic and acidic residues" evidence="1">
    <location>
        <begin position="240"/>
        <end position="252"/>
    </location>
</feature>
<feature type="compositionally biased region" description="Basic and acidic residues" evidence="1">
    <location>
        <begin position="120"/>
        <end position="129"/>
    </location>
</feature>
<gene>
    <name evidence="2" type="ORF">Esi_0517_0008</name>
</gene>